<feature type="compositionally biased region" description="Basic and acidic residues" evidence="1">
    <location>
        <begin position="106"/>
        <end position="117"/>
    </location>
</feature>
<reference evidence="2 3" key="1">
    <citation type="submission" date="2024-01" db="EMBL/GenBank/DDBJ databases">
        <title>The genomes of 5 underutilized Papilionoideae crops provide insights into root nodulation and disease resistanc.</title>
        <authorList>
            <person name="Yuan L."/>
        </authorList>
    </citation>
    <scope>NUCLEOTIDE SEQUENCE [LARGE SCALE GENOMIC DNA]</scope>
    <source>
        <strain evidence="2">ZHUSHIDOU_FW_LH</strain>
        <tissue evidence="2">Leaf</tissue>
    </source>
</reference>
<dbReference type="EMBL" id="JAYWIO010000003">
    <property type="protein sequence ID" value="KAK7273900.1"/>
    <property type="molecule type" value="Genomic_DNA"/>
</dbReference>
<organism evidence="2 3">
    <name type="scientific">Crotalaria pallida</name>
    <name type="common">Smooth rattlebox</name>
    <name type="synonym">Crotalaria striata</name>
    <dbReference type="NCBI Taxonomy" id="3830"/>
    <lineage>
        <taxon>Eukaryota</taxon>
        <taxon>Viridiplantae</taxon>
        <taxon>Streptophyta</taxon>
        <taxon>Embryophyta</taxon>
        <taxon>Tracheophyta</taxon>
        <taxon>Spermatophyta</taxon>
        <taxon>Magnoliopsida</taxon>
        <taxon>eudicotyledons</taxon>
        <taxon>Gunneridae</taxon>
        <taxon>Pentapetalae</taxon>
        <taxon>rosids</taxon>
        <taxon>fabids</taxon>
        <taxon>Fabales</taxon>
        <taxon>Fabaceae</taxon>
        <taxon>Papilionoideae</taxon>
        <taxon>50 kb inversion clade</taxon>
        <taxon>genistoids sensu lato</taxon>
        <taxon>core genistoids</taxon>
        <taxon>Crotalarieae</taxon>
        <taxon>Crotalaria</taxon>
    </lineage>
</organism>
<proteinExistence type="predicted"/>
<evidence type="ECO:0000313" key="2">
    <source>
        <dbReference type="EMBL" id="KAK7273900.1"/>
    </source>
</evidence>
<evidence type="ECO:0000313" key="3">
    <source>
        <dbReference type="Proteomes" id="UP001372338"/>
    </source>
</evidence>
<feature type="region of interest" description="Disordered" evidence="1">
    <location>
        <begin position="101"/>
        <end position="127"/>
    </location>
</feature>
<dbReference type="AlphaFoldDB" id="A0AAN9FI57"/>
<name>A0AAN9FI57_CROPI</name>
<gene>
    <name evidence="2" type="ORF">RIF29_14967</name>
</gene>
<protein>
    <submittedName>
        <fullName evidence="2">Uncharacterized protein</fullName>
    </submittedName>
</protein>
<accession>A0AAN9FI57</accession>
<evidence type="ECO:0000256" key="1">
    <source>
        <dbReference type="SAM" id="MobiDB-lite"/>
    </source>
</evidence>
<keyword evidence="3" id="KW-1185">Reference proteome</keyword>
<dbReference type="Proteomes" id="UP001372338">
    <property type="component" value="Unassembled WGS sequence"/>
</dbReference>
<comment type="caution">
    <text evidence="2">The sequence shown here is derived from an EMBL/GenBank/DDBJ whole genome shotgun (WGS) entry which is preliminary data.</text>
</comment>
<sequence>MHFSLPLSSSHHCQYSDLLGPGSPTVMRYPLIGTQLPVHGVSEDGHTRVEAEKQSITESILLDFETLDDLDLYSLTPKQAEKVLTALDDIRSKIVAKAADGSVNQKEVDTNKEKQTPTDKSNSTKKKEIELKEKLDSVQAQLRTNPTDVDLQMVERDVSVQYRKVQQDAIAFLKQKAKLLWTYY</sequence>